<evidence type="ECO:0000313" key="1">
    <source>
        <dbReference type="EMBL" id="KAJ5094681.1"/>
    </source>
</evidence>
<comment type="caution">
    <text evidence="1">The sequence shown here is derived from an EMBL/GenBank/DDBJ whole genome shotgun (WGS) entry which is preliminary data.</text>
</comment>
<organism evidence="1 2">
    <name type="scientific">Penicillium angulare</name>
    <dbReference type="NCBI Taxonomy" id="116970"/>
    <lineage>
        <taxon>Eukaryota</taxon>
        <taxon>Fungi</taxon>
        <taxon>Dikarya</taxon>
        <taxon>Ascomycota</taxon>
        <taxon>Pezizomycotina</taxon>
        <taxon>Eurotiomycetes</taxon>
        <taxon>Eurotiomycetidae</taxon>
        <taxon>Eurotiales</taxon>
        <taxon>Aspergillaceae</taxon>
        <taxon>Penicillium</taxon>
    </lineage>
</organism>
<reference evidence="1" key="2">
    <citation type="journal article" date="2023" name="IMA Fungus">
        <title>Comparative genomic study of the Penicillium genus elucidates a diverse pangenome and 15 lateral gene transfer events.</title>
        <authorList>
            <person name="Petersen C."/>
            <person name="Sorensen T."/>
            <person name="Nielsen M.R."/>
            <person name="Sondergaard T.E."/>
            <person name="Sorensen J.L."/>
            <person name="Fitzpatrick D.A."/>
            <person name="Frisvad J.C."/>
            <person name="Nielsen K.L."/>
        </authorList>
    </citation>
    <scope>NUCLEOTIDE SEQUENCE</scope>
    <source>
        <strain evidence="1">IBT 30069</strain>
    </source>
</reference>
<keyword evidence="2" id="KW-1185">Reference proteome</keyword>
<evidence type="ECO:0000313" key="2">
    <source>
        <dbReference type="Proteomes" id="UP001149165"/>
    </source>
</evidence>
<dbReference type="OrthoDB" id="4269230at2759"/>
<accession>A0A9W9K6U4</accession>
<protein>
    <submittedName>
        <fullName evidence="1">Uncharacterized protein</fullName>
    </submittedName>
</protein>
<gene>
    <name evidence="1" type="ORF">N7456_010542</name>
</gene>
<dbReference type="EMBL" id="JAPQKH010000006">
    <property type="protein sequence ID" value="KAJ5094681.1"/>
    <property type="molecule type" value="Genomic_DNA"/>
</dbReference>
<sequence>MRMGPEHAYELCTTLVAVVLVENEAEVACHRSEKPSLPFTGLLQQKWRLRDIQPAVDSKITDEAERTIRESGQDIVSENKDPTGNYYPFRILQANGYVERVVIEWFKVGN</sequence>
<proteinExistence type="predicted"/>
<name>A0A9W9K6U4_9EURO</name>
<reference evidence="1" key="1">
    <citation type="submission" date="2022-11" db="EMBL/GenBank/DDBJ databases">
        <authorList>
            <person name="Petersen C."/>
        </authorList>
    </citation>
    <scope>NUCLEOTIDE SEQUENCE</scope>
    <source>
        <strain evidence="1">IBT 30069</strain>
    </source>
</reference>
<dbReference type="AlphaFoldDB" id="A0A9W9K6U4"/>
<dbReference type="Proteomes" id="UP001149165">
    <property type="component" value="Unassembled WGS sequence"/>
</dbReference>